<gene>
    <name evidence="2" type="ORF">FPZ44_01150</name>
</gene>
<reference evidence="2 3" key="1">
    <citation type="submission" date="2019-07" db="EMBL/GenBank/DDBJ databases">
        <authorList>
            <person name="Kim J."/>
        </authorList>
    </citation>
    <scope>NUCLEOTIDE SEQUENCE [LARGE SCALE GENOMIC DNA]</scope>
    <source>
        <strain evidence="2 3">N4</strain>
    </source>
</reference>
<evidence type="ECO:0000313" key="2">
    <source>
        <dbReference type="EMBL" id="TVX94518.1"/>
    </source>
</evidence>
<accession>A0A559J3P9</accession>
<name>A0A559J3P9_9BACL</name>
<feature type="domain" description="BIG2" evidence="1">
    <location>
        <begin position="46"/>
        <end position="121"/>
    </location>
</feature>
<feature type="domain" description="BIG2" evidence="1">
    <location>
        <begin position="304"/>
        <end position="387"/>
    </location>
</feature>
<dbReference type="InterPro" id="IPR008964">
    <property type="entry name" value="Invasin/intimin_cell_adhesion"/>
</dbReference>
<dbReference type="AlphaFoldDB" id="A0A559J3P9"/>
<keyword evidence="3" id="KW-1185">Reference proteome</keyword>
<feature type="domain" description="BIG2" evidence="1">
    <location>
        <begin position="134"/>
        <end position="214"/>
    </location>
</feature>
<feature type="domain" description="BIG2" evidence="1">
    <location>
        <begin position="655"/>
        <end position="732"/>
    </location>
</feature>
<dbReference type="SUPFAM" id="SSF49373">
    <property type="entry name" value="Invasin/intimin cell-adhesion fragments"/>
    <property type="match status" value="4"/>
</dbReference>
<dbReference type="EMBL" id="VNJK01000001">
    <property type="protein sequence ID" value="TVX94518.1"/>
    <property type="molecule type" value="Genomic_DNA"/>
</dbReference>
<proteinExistence type="predicted"/>
<feature type="domain" description="BIG2" evidence="1">
    <location>
        <begin position="568"/>
        <end position="648"/>
    </location>
</feature>
<dbReference type="OrthoDB" id="503324at2"/>
<comment type="caution">
    <text evidence="2">The sequence shown here is derived from an EMBL/GenBank/DDBJ whole genome shotgun (WGS) entry which is preliminary data.</text>
</comment>
<protein>
    <submittedName>
        <fullName evidence="2">Bacterial surface protein</fullName>
    </submittedName>
</protein>
<dbReference type="SMART" id="SM00635">
    <property type="entry name" value="BID_2"/>
    <property type="match status" value="6"/>
</dbReference>
<organism evidence="2 3">
    <name type="scientific">Paenibacillus agilis</name>
    <dbReference type="NCBI Taxonomy" id="3020863"/>
    <lineage>
        <taxon>Bacteria</taxon>
        <taxon>Bacillati</taxon>
        <taxon>Bacillota</taxon>
        <taxon>Bacilli</taxon>
        <taxon>Bacillales</taxon>
        <taxon>Paenibacillaceae</taxon>
        <taxon>Paenibacillus</taxon>
    </lineage>
</organism>
<evidence type="ECO:0000313" key="3">
    <source>
        <dbReference type="Proteomes" id="UP000318102"/>
    </source>
</evidence>
<sequence length="734" mass="79313">MTTWLASLLAVTLIIGISPWHSVASASTTTKTSTAETVTGLQFESTVTPVHVIVDGSSVQMKVLASIKGETNLRDVTGAATWTSSNPSAVTVENGWVKGAGKGTSEITVKYQGFTLKKTVVSEFMYDKLIVRNADSGQEVEASMTTMLGAKHKWKVFASDKSSNTENDVTAEALWSTADSNIVDVDKGVLDIKSAGTTKITVKHKGITKTIEVKVEYAYDELKLSPNKLIEFQYGGAEYALTATTEKKGSTAEDVTLKATWSSSDSNIVQVKDGKVKPINVGTATVTVTYLGRSKSVTAVVRPSHHAIRITPDEDQHVMLGDTKGIKLELFAQKDLATPDNVTTSAEWRSDNVMAVTVENGVVQAKAAGTAKITASYNGLSKSVNVTVYPKIEKLEWTDAKENAKEPFKQELYVEDVKPLPKVQGITFGGDKVDLSNVVTYMSSNPAVFEVEDDKMKALSSGDAQLLVTSNGLALSTDVKVLRKALMLSTDKTEMSIVTGREVALPKTTVIFTNGEELDVTQDIKWEASNTNLLIRDGKMKGLVPSRVTLNGTYSNVKISIKITIEQEVVRFVIEPNPVYVNINKSKSFKVTGVYRDGKKATLTSRIDWKVENDSIASLRGSSVKGLALGSTKIIGEYQGNQLVIPVHVKPRLLKLETNASSSLKMTVGQTADWKVNAIYDTGEVVDVTSQVKYVPSSSKVKVERGKVTAVTKGSASVKFTFDGKSVSMRVSVK</sequence>
<feature type="domain" description="BIG2" evidence="1">
    <location>
        <begin position="218"/>
        <end position="300"/>
    </location>
</feature>
<dbReference type="Gene3D" id="2.60.40.1080">
    <property type="match status" value="7"/>
</dbReference>
<evidence type="ECO:0000259" key="1">
    <source>
        <dbReference type="SMART" id="SM00635"/>
    </source>
</evidence>
<dbReference type="InterPro" id="IPR003343">
    <property type="entry name" value="Big_2"/>
</dbReference>
<dbReference type="Proteomes" id="UP000318102">
    <property type="component" value="Unassembled WGS sequence"/>
</dbReference>